<organism evidence="1 2">
    <name type="scientific">Brachionus plicatilis</name>
    <name type="common">Marine rotifer</name>
    <name type="synonym">Brachionus muelleri</name>
    <dbReference type="NCBI Taxonomy" id="10195"/>
    <lineage>
        <taxon>Eukaryota</taxon>
        <taxon>Metazoa</taxon>
        <taxon>Spiralia</taxon>
        <taxon>Gnathifera</taxon>
        <taxon>Rotifera</taxon>
        <taxon>Eurotatoria</taxon>
        <taxon>Monogononta</taxon>
        <taxon>Pseudotrocha</taxon>
        <taxon>Ploima</taxon>
        <taxon>Brachionidae</taxon>
        <taxon>Brachionus</taxon>
    </lineage>
</organism>
<sequence>FDHKLQHALFLRYVFIKTAVVTKFGSCRLCDQVFSKNLIICLMSRIQYLGEIGRDFLDNFKF</sequence>
<evidence type="ECO:0000313" key="2">
    <source>
        <dbReference type="Proteomes" id="UP000276133"/>
    </source>
</evidence>
<accession>A0A3M7QUT8</accession>
<evidence type="ECO:0000313" key="1">
    <source>
        <dbReference type="EMBL" id="RNA15187.1"/>
    </source>
</evidence>
<dbReference type="AlphaFoldDB" id="A0A3M7QUT8"/>
<protein>
    <submittedName>
        <fullName evidence="1">Uncharacterized protein</fullName>
    </submittedName>
</protein>
<comment type="caution">
    <text evidence="1">The sequence shown here is derived from an EMBL/GenBank/DDBJ whole genome shotgun (WGS) entry which is preliminary data.</text>
</comment>
<proteinExistence type="predicted"/>
<dbReference type="Proteomes" id="UP000276133">
    <property type="component" value="Unassembled WGS sequence"/>
</dbReference>
<keyword evidence="2" id="KW-1185">Reference proteome</keyword>
<gene>
    <name evidence="1" type="ORF">BpHYR1_049164</name>
</gene>
<name>A0A3M7QUT8_BRAPC</name>
<dbReference type="EMBL" id="REGN01005016">
    <property type="protein sequence ID" value="RNA15187.1"/>
    <property type="molecule type" value="Genomic_DNA"/>
</dbReference>
<feature type="non-terminal residue" evidence="1">
    <location>
        <position position="1"/>
    </location>
</feature>
<reference evidence="1 2" key="1">
    <citation type="journal article" date="2018" name="Sci. Rep.">
        <title>Genomic signatures of local adaptation to the degree of environmental predictability in rotifers.</title>
        <authorList>
            <person name="Franch-Gras L."/>
            <person name="Hahn C."/>
            <person name="Garcia-Roger E.M."/>
            <person name="Carmona M.J."/>
            <person name="Serra M."/>
            <person name="Gomez A."/>
        </authorList>
    </citation>
    <scope>NUCLEOTIDE SEQUENCE [LARGE SCALE GENOMIC DNA]</scope>
    <source>
        <strain evidence="1">HYR1</strain>
    </source>
</reference>